<accession>A0A6C0UCJ8</accession>
<reference evidence="2" key="1">
    <citation type="journal article" date="2019" name="Mitochondrial DNA Part B Resour">
        <title>The complete mitochondrial genome of Gruberia lanceolata (Gruber, 1884) Kahl, 1932 (Ciliophora: Heterotrichea).</title>
        <authorList>
            <person name="Park M.-H."/>
            <person name="Min G.-S."/>
        </authorList>
    </citation>
    <scope>NUCLEOTIDE SEQUENCE</scope>
    <source>
        <strain evidence="2">Gben1</strain>
    </source>
</reference>
<geneLocation type="mitochondrion" evidence="2"/>
<organism evidence="2">
    <name type="scientific">Gruberia lanceolata</name>
    <dbReference type="NCBI Taxonomy" id="1978530"/>
    <lineage>
        <taxon>Eukaryota</taxon>
        <taxon>Sar</taxon>
        <taxon>Alveolata</taxon>
        <taxon>Ciliophora</taxon>
        <taxon>Postciliodesmatophora</taxon>
        <taxon>Heterotrichea</taxon>
        <taxon>Heterotrichida</taxon>
        <taxon>Spirostomidae</taxon>
        <taxon>Gruberia</taxon>
    </lineage>
</organism>
<feature type="transmembrane region" description="Helical" evidence="1">
    <location>
        <begin position="220"/>
        <end position="241"/>
    </location>
</feature>
<keyword evidence="1" id="KW-0472">Membrane</keyword>
<keyword evidence="1" id="KW-1133">Transmembrane helix</keyword>
<dbReference type="EMBL" id="MK301177">
    <property type="protein sequence ID" value="QIB71985.1"/>
    <property type="molecule type" value="Genomic_DNA"/>
</dbReference>
<protein>
    <submittedName>
        <fullName evidence="2">Uncharacterized protein</fullName>
    </submittedName>
</protein>
<name>A0A6C0UCJ8_9CILI</name>
<evidence type="ECO:0000256" key="1">
    <source>
        <dbReference type="SAM" id="Phobius"/>
    </source>
</evidence>
<dbReference type="AlphaFoldDB" id="A0A6C0UCJ8"/>
<keyword evidence="2" id="KW-0496">Mitochondrion</keyword>
<sequence>MYKPLLDFDMYDYPELYAYPDSLMIDYKKAIYFSYDKKNNKKHPIRVSIRKYYFFRLIDFLKTSNVNIPTALRIFYNNYYYLWLTFIETYEFEYYYLLLKKILAYERYLRLNNSKIKLRYNNYYTLDSFLLYNNIKSTISLVDYTNLTSFMAYLDLSDCLFNFDNSFSIHFIRTQRRYNKRRYSKIRAISRPSFFSGIALSSIIILSFWNGTIKGVDWGITTLVVIDINFVLFSLLLYSLFRLYKVYYFNVSLRKRGRVKVINALNRFYIIEVIRDLLK</sequence>
<feature type="transmembrane region" description="Helical" evidence="1">
    <location>
        <begin position="188"/>
        <end position="208"/>
    </location>
</feature>
<gene>
    <name evidence="2" type="primary">orf279</name>
</gene>
<evidence type="ECO:0000313" key="2">
    <source>
        <dbReference type="EMBL" id="QIB71985.1"/>
    </source>
</evidence>
<proteinExistence type="predicted"/>
<keyword evidence="1" id="KW-0812">Transmembrane</keyword>